<name>A0A0T8SUB0_STREE</name>
<evidence type="ECO:0000313" key="3">
    <source>
        <dbReference type="Proteomes" id="UP000046095"/>
    </source>
</evidence>
<reference evidence="2 4" key="2">
    <citation type="submission" date="2019-07" db="EMBL/GenBank/DDBJ databases">
        <authorList>
            <person name="Mohale T."/>
        </authorList>
    </citation>
    <scope>NUCLEOTIDE SEQUENCE [LARGE SCALE GENOMIC DNA]</scope>
    <source>
        <strain evidence="2 4">NTPn 189</strain>
    </source>
</reference>
<accession>A0A0T8SUB0</accession>
<dbReference type="EMBL" id="VMVH01000099">
    <property type="protein sequence ID" value="TVW25761.1"/>
    <property type="molecule type" value="Genomic_DNA"/>
</dbReference>
<protein>
    <submittedName>
        <fullName evidence="2">Uncharacterized protein</fullName>
    </submittedName>
</protein>
<reference evidence="1 3" key="1">
    <citation type="submission" date="2015-03" db="EMBL/GenBank/DDBJ databases">
        <authorList>
            <person name="Murphy D."/>
        </authorList>
    </citation>
    <scope>NUCLEOTIDE SEQUENCE [LARGE SCALE GENOMIC DNA]</scope>
    <source>
        <strain evidence="1 3">SMRU1708</strain>
    </source>
</reference>
<dbReference type="InterPro" id="IPR011993">
    <property type="entry name" value="PH-like_dom_sf"/>
</dbReference>
<sequence>MNQEILQVNANLFRRSVADGGKLVVYEDGLLFKPHKFNLDTSNVWIPLSEIKNIEKFNSMFIIPNGLRINCQLGSFDFVVSKREKTMEIIKQLLIGE</sequence>
<organism evidence="2 4">
    <name type="scientific">Streptococcus pneumoniae</name>
    <dbReference type="NCBI Taxonomy" id="1313"/>
    <lineage>
        <taxon>Bacteria</taxon>
        <taxon>Bacillati</taxon>
        <taxon>Bacillota</taxon>
        <taxon>Bacilli</taxon>
        <taxon>Lactobacillales</taxon>
        <taxon>Streptococcaceae</taxon>
        <taxon>Streptococcus</taxon>
    </lineage>
</organism>
<dbReference type="Gene3D" id="2.30.29.30">
    <property type="entry name" value="Pleckstrin-homology domain (PH domain)/Phosphotyrosine-binding domain (PTB)"/>
    <property type="match status" value="1"/>
</dbReference>
<dbReference type="Proteomes" id="UP000318940">
    <property type="component" value="Unassembled WGS sequence"/>
</dbReference>
<dbReference type="AlphaFoldDB" id="A0A0T8SUB0"/>
<gene>
    <name evidence="2" type="ORF">AZK02_09605</name>
    <name evidence="1" type="ORF">ERS021218_01750</name>
</gene>
<dbReference type="RefSeq" id="WP_016397565.1">
    <property type="nucleotide sequence ID" value="NZ_CFJF01000008.1"/>
</dbReference>
<dbReference type="EMBL" id="CRVC01000025">
    <property type="protein sequence ID" value="COR82532.1"/>
    <property type="molecule type" value="Genomic_DNA"/>
</dbReference>
<dbReference type="Proteomes" id="UP000046095">
    <property type="component" value="Unassembled WGS sequence"/>
</dbReference>
<proteinExistence type="predicted"/>
<evidence type="ECO:0000313" key="2">
    <source>
        <dbReference type="EMBL" id="TVW25761.1"/>
    </source>
</evidence>
<evidence type="ECO:0000313" key="1">
    <source>
        <dbReference type="EMBL" id="COR82532.1"/>
    </source>
</evidence>
<evidence type="ECO:0000313" key="4">
    <source>
        <dbReference type="Proteomes" id="UP000318940"/>
    </source>
</evidence>